<evidence type="ECO:0000256" key="1">
    <source>
        <dbReference type="ARBA" id="ARBA00022737"/>
    </source>
</evidence>
<dbReference type="AlphaFoldDB" id="A0A9Q0F2C2"/>
<dbReference type="InterPro" id="IPR008930">
    <property type="entry name" value="Terpenoid_cyclase/PrenylTrfase"/>
</dbReference>
<evidence type="ECO:0000313" key="5">
    <source>
        <dbReference type="Proteomes" id="UP001141552"/>
    </source>
</evidence>
<dbReference type="EMBL" id="JAKUCV010007588">
    <property type="protein sequence ID" value="KAJ4822725.1"/>
    <property type="molecule type" value="Genomic_DNA"/>
</dbReference>
<dbReference type="SUPFAM" id="SSF48239">
    <property type="entry name" value="Terpenoid cyclases/Protein prenyltransferases"/>
    <property type="match status" value="1"/>
</dbReference>
<dbReference type="GO" id="GO:0016104">
    <property type="term" value="P:triterpenoid biosynthetic process"/>
    <property type="evidence" value="ECO:0007669"/>
    <property type="project" value="InterPro"/>
</dbReference>
<evidence type="ECO:0000313" key="4">
    <source>
        <dbReference type="EMBL" id="KAJ4822725.1"/>
    </source>
</evidence>
<feature type="domain" description="Squalene cyclase C-terminal" evidence="3">
    <location>
        <begin position="92"/>
        <end position="174"/>
    </location>
</feature>
<proteinExistence type="predicted"/>
<comment type="caution">
    <text evidence="4">The sequence shown here is derived from an EMBL/GenBank/DDBJ whole genome shotgun (WGS) entry which is preliminary data.</text>
</comment>
<dbReference type="GO" id="GO:0005811">
    <property type="term" value="C:lipid droplet"/>
    <property type="evidence" value="ECO:0007669"/>
    <property type="project" value="InterPro"/>
</dbReference>
<dbReference type="GO" id="GO:0042300">
    <property type="term" value="F:beta-amyrin synthase activity"/>
    <property type="evidence" value="ECO:0007669"/>
    <property type="project" value="TreeGrafter"/>
</dbReference>
<dbReference type="PANTHER" id="PTHR11764:SF58">
    <property type="entry name" value="BETA-AMYRIN SYNTHASE-RELATED"/>
    <property type="match status" value="1"/>
</dbReference>
<dbReference type="Gene3D" id="1.50.10.20">
    <property type="match status" value="1"/>
</dbReference>
<protein>
    <recommendedName>
        <fullName evidence="3">Squalene cyclase C-terminal domain-containing protein</fullName>
    </recommendedName>
</protein>
<reference evidence="4" key="1">
    <citation type="submission" date="2022-02" db="EMBL/GenBank/DDBJ databases">
        <authorList>
            <person name="Henning P.M."/>
            <person name="McCubbin A.G."/>
            <person name="Shore J.S."/>
        </authorList>
    </citation>
    <scope>NUCLEOTIDE SEQUENCE</scope>
    <source>
        <strain evidence="4">F60SS</strain>
        <tissue evidence="4">Leaves</tissue>
    </source>
</reference>
<organism evidence="4 5">
    <name type="scientific">Turnera subulata</name>
    <dbReference type="NCBI Taxonomy" id="218843"/>
    <lineage>
        <taxon>Eukaryota</taxon>
        <taxon>Viridiplantae</taxon>
        <taxon>Streptophyta</taxon>
        <taxon>Embryophyta</taxon>
        <taxon>Tracheophyta</taxon>
        <taxon>Spermatophyta</taxon>
        <taxon>Magnoliopsida</taxon>
        <taxon>eudicotyledons</taxon>
        <taxon>Gunneridae</taxon>
        <taxon>Pentapetalae</taxon>
        <taxon>rosids</taxon>
        <taxon>fabids</taxon>
        <taxon>Malpighiales</taxon>
        <taxon>Passifloraceae</taxon>
        <taxon>Turnera</taxon>
    </lineage>
</organism>
<dbReference type="InterPro" id="IPR018333">
    <property type="entry name" value="Squalene_cyclase"/>
</dbReference>
<feature type="non-terminal residue" evidence="4">
    <location>
        <position position="1"/>
    </location>
</feature>
<name>A0A9Q0F2C2_9ROSI</name>
<evidence type="ECO:0000259" key="3">
    <source>
        <dbReference type="Pfam" id="PF13243"/>
    </source>
</evidence>
<dbReference type="Proteomes" id="UP001141552">
    <property type="component" value="Unassembled WGS sequence"/>
</dbReference>
<dbReference type="PANTHER" id="PTHR11764">
    <property type="entry name" value="TERPENE CYCLASE/MUTASE FAMILY MEMBER"/>
    <property type="match status" value="1"/>
</dbReference>
<evidence type="ECO:0000256" key="2">
    <source>
        <dbReference type="ARBA" id="ARBA00023235"/>
    </source>
</evidence>
<dbReference type="OrthoDB" id="21502at2759"/>
<keyword evidence="2" id="KW-0413">Isomerase</keyword>
<keyword evidence="5" id="KW-1185">Reference proteome</keyword>
<gene>
    <name evidence="4" type="ORF">Tsubulata_044832</name>
</gene>
<accession>A0A9Q0F2C2</accession>
<dbReference type="Pfam" id="PF13243">
    <property type="entry name" value="SQHop_cyclase_C"/>
    <property type="match status" value="1"/>
</dbReference>
<dbReference type="InterPro" id="IPR032696">
    <property type="entry name" value="SQ_cyclase_C"/>
</dbReference>
<keyword evidence="1" id="KW-0677">Repeat</keyword>
<sequence>MWRLKIAEEGSKDEYLYSTNNYVGRQIWEYDPEDPTTPEEIAQVEDARQNFYRNRYQVRPSGDLLWRYQFLREKNVKQKIPQVKIEGGEEITHEKATRALRRGVHFFSALQASDGHWPAEIVVWGACFTYGAWFGLGGLAAAGKTYDNCAAMRRGVDFLRIQRDDGGWGESYRSCPEE</sequence>
<reference evidence="4" key="2">
    <citation type="journal article" date="2023" name="Plants (Basel)">
        <title>Annotation of the Turnera subulata (Passifloraceae) Draft Genome Reveals the S-Locus Evolved after the Divergence of Turneroideae from Passifloroideae in a Stepwise Manner.</title>
        <authorList>
            <person name="Henning P.M."/>
            <person name="Roalson E.H."/>
            <person name="Mir W."/>
            <person name="McCubbin A.G."/>
            <person name="Shore J.S."/>
        </authorList>
    </citation>
    <scope>NUCLEOTIDE SEQUENCE</scope>
    <source>
        <strain evidence="4">F60SS</strain>
    </source>
</reference>